<gene>
    <name evidence="7" type="ORF">E7215_01750</name>
    <name evidence="6" type="ORF">IO99_08135</name>
</gene>
<dbReference type="GO" id="GO:0003700">
    <property type="term" value="F:DNA-binding transcription factor activity"/>
    <property type="evidence" value="ECO:0007669"/>
    <property type="project" value="InterPro"/>
</dbReference>
<proteinExistence type="inferred from homology"/>
<dbReference type="InterPro" id="IPR000847">
    <property type="entry name" value="LysR_HTH_N"/>
</dbReference>
<dbReference type="PROSITE" id="PS50931">
    <property type="entry name" value="HTH_LYSR"/>
    <property type="match status" value="1"/>
</dbReference>
<dbReference type="InterPro" id="IPR036388">
    <property type="entry name" value="WH-like_DNA-bd_sf"/>
</dbReference>
<dbReference type="Proteomes" id="UP000768462">
    <property type="component" value="Unassembled WGS sequence"/>
</dbReference>
<evidence type="ECO:0000313" key="7">
    <source>
        <dbReference type="EMBL" id="MBE6058888.1"/>
    </source>
</evidence>
<dbReference type="RefSeq" id="WP_035132118.1">
    <property type="nucleotide sequence ID" value="NZ_JBQHQR010000003.1"/>
</dbReference>
<dbReference type="Pfam" id="PF03466">
    <property type="entry name" value="LysR_substrate"/>
    <property type="match status" value="1"/>
</dbReference>
<keyword evidence="3" id="KW-0238">DNA-binding</keyword>
<evidence type="ECO:0000313" key="8">
    <source>
        <dbReference type="Proteomes" id="UP000028542"/>
    </source>
</evidence>
<accession>A0A084JD04</accession>
<evidence type="ECO:0000256" key="1">
    <source>
        <dbReference type="ARBA" id="ARBA00009437"/>
    </source>
</evidence>
<dbReference type="SUPFAM" id="SSF53850">
    <property type="entry name" value="Periplasmic binding protein-like II"/>
    <property type="match status" value="1"/>
</dbReference>
<organism evidence="6 8">
    <name type="scientific">Clostridium sulfidigenes</name>
    <dbReference type="NCBI Taxonomy" id="318464"/>
    <lineage>
        <taxon>Bacteria</taxon>
        <taxon>Bacillati</taxon>
        <taxon>Bacillota</taxon>
        <taxon>Clostridia</taxon>
        <taxon>Eubacteriales</taxon>
        <taxon>Clostridiaceae</taxon>
        <taxon>Clostridium</taxon>
    </lineage>
</organism>
<evidence type="ECO:0000256" key="2">
    <source>
        <dbReference type="ARBA" id="ARBA00023015"/>
    </source>
</evidence>
<evidence type="ECO:0000256" key="3">
    <source>
        <dbReference type="ARBA" id="ARBA00023125"/>
    </source>
</evidence>
<dbReference type="GO" id="GO:0000976">
    <property type="term" value="F:transcription cis-regulatory region binding"/>
    <property type="evidence" value="ECO:0007669"/>
    <property type="project" value="TreeGrafter"/>
</dbReference>
<reference evidence="6 8" key="1">
    <citation type="submission" date="2014-07" db="EMBL/GenBank/DDBJ databases">
        <title>Draft genome of Clostridium sulfidigenes 113A isolated from sediments associated with methane hydrate from Krishna Godavari basin.</title>
        <authorList>
            <person name="Honkalas V.S."/>
            <person name="Dabir A.P."/>
            <person name="Arora P."/>
            <person name="Dhakephalkar P.K."/>
        </authorList>
    </citation>
    <scope>NUCLEOTIDE SEQUENCE [LARGE SCALE GENOMIC DNA]</scope>
    <source>
        <strain evidence="6 8">113A</strain>
    </source>
</reference>
<dbReference type="PANTHER" id="PTHR30126:SF64">
    <property type="entry name" value="HTH-TYPE TRANSCRIPTIONAL REGULATOR CITR"/>
    <property type="match status" value="1"/>
</dbReference>
<dbReference type="PANTHER" id="PTHR30126">
    <property type="entry name" value="HTH-TYPE TRANSCRIPTIONAL REGULATOR"/>
    <property type="match status" value="1"/>
</dbReference>
<dbReference type="PRINTS" id="PR00039">
    <property type="entry name" value="HTHLYSR"/>
</dbReference>
<dbReference type="InterPro" id="IPR005119">
    <property type="entry name" value="LysR_subst-bd"/>
</dbReference>
<dbReference type="Gene3D" id="1.10.10.10">
    <property type="entry name" value="Winged helix-like DNA-binding domain superfamily/Winged helix DNA-binding domain"/>
    <property type="match status" value="1"/>
</dbReference>
<reference evidence="7" key="2">
    <citation type="submission" date="2019-04" db="EMBL/GenBank/DDBJ databases">
        <title>Evolution of Biomass-Degrading Anaerobic Consortia Revealed by Metagenomics.</title>
        <authorList>
            <person name="Peng X."/>
        </authorList>
    </citation>
    <scope>NUCLEOTIDE SEQUENCE</scope>
    <source>
        <strain evidence="7">SIG254</strain>
    </source>
</reference>
<dbReference type="Proteomes" id="UP000028542">
    <property type="component" value="Unassembled WGS sequence"/>
</dbReference>
<keyword evidence="4" id="KW-0804">Transcription</keyword>
<dbReference type="eggNOG" id="COG0583">
    <property type="taxonomic scope" value="Bacteria"/>
</dbReference>
<dbReference type="SUPFAM" id="SSF46785">
    <property type="entry name" value="Winged helix' DNA-binding domain"/>
    <property type="match status" value="1"/>
</dbReference>
<dbReference type="AlphaFoldDB" id="A0A084JD04"/>
<evidence type="ECO:0000313" key="6">
    <source>
        <dbReference type="EMBL" id="KEZ86838.1"/>
    </source>
</evidence>
<dbReference type="EMBL" id="JPMD01000017">
    <property type="protein sequence ID" value="KEZ86838.1"/>
    <property type="molecule type" value="Genomic_DNA"/>
</dbReference>
<dbReference type="STRING" id="318464.IO99_08135"/>
<protein>
    <submittedName>
        <fullName evidence="6">LysR family transcriptional regulator</fullName>
    </submittedName>
</protein>
<evidence type="ECO:0000259" key="5">
    <source>
        <dbReference type="PROSITE" id="PS50931"/>
    </source>
</evidence>
<name>A0A084JD04_9CLOT</name>
<feature type="domain" description="HTH lysR-type" evidence="5">
    <location>
        <begin position="1"/>
        <end position="58"/>
    </location>
</feature>
<keyword evidence="2" id="KW-0805">Transcription regulation</keyword>
<dbReference type="EMBL" id="SVCM01000019">
    <property type="protein sequence ID" value="MBE6058888.1"/>
    <property type="molecule type" value="Genomic_DNA"/>
</dbReference>
<dbReference type="FunFam" id="1.10.10.10:FF:000001">
    <property type="entry name" value="LysR family transcriptional regulator"/>
    <property type="match status" value="1"/>
</dbReference>
<evidence type="ECO:0000256" key="4">
    <source>
        <dbReference type="ARBA" id="ARBA00023163"/>
    </source>
</evidence>
<comment type="caution">
    <text evidence="6">The sequence shown here is derived from an EMBL/GenBank/DDBJ whole genome shotgun (WGS) entry which is preliminary data.</text>
</comment>
<sequence length="296" mass="33775">MNLEYLESFYITVKYNSISKAAQILHLTQPGLSGQLKSLENELGVNLLNRSNKGVELTEEGKVVFNYADTLLSIQGNIKRDLINLHQEQPKLMIGACKSVGEYALPCSIFTFKHLHEEVDIRMEVINSREVIQKLQEHDINIGIIQHDPMLNDISTQPIISDELLLVGNSDNSPKRISMEELKHIPLILREQNSGTRYVIEKSLKEKNVTVEELNVIYDLNSPESIKSSILSGKGFSFLPKLTVAQELKKQSIQIVEVEDFKISFSYYIASRKKYTLTKHEQMFVDFIISNKRGFC</sequence>
<dbReference type="InterPro" id="IPR036390">
    <property type="entry name" value="WH_DNA-bd_sf"/>
</dbReference>
<comment type="similarity">
    <text evidence="1">Belongs to the LysR transcriptional regulatory family.</text>
</comment>
<dbReference type="Gene3D" id="3.40.190.290">
    <property type="match status" value="1"/>
</dbReference>
<keyword evidence="8" id="KW-1185">Reference proteome</keyword>
<dbReference type="Pfam" id="PF00126">
    <property type="entry name" value="HTH_1"/>
    <property type="match status" value="1"/>
</dbReference>